<feature type="domain" description="MurNAc-LAA" evidence="5">
    <location>
        <begin position="428"/>
        <end position="579"/>
    </location>
</feature>
<comment type="catalytic activity">
    <reaction evidence="1">
        <text>Hydrolyzes the link between N-acetylmuramoyl residues and L-amino acid residues in certain cell-wall glycopeptides.</text>
        <dbReference type="EC" id="3.5.1.28"/>
    </reaction>
</comment>
<dbReference type="Pfam" id="PF11741">
    <property type="entry name" value="AMIN"/>
    <property type="match status" value="1"/>
</dbReference>
<evidence type="ECO:0000313" key="7">
    <source>
        <dbReference type="Proteomes" id="UP001144372"/>
    </source>
</evidence>
<feature type="region of interest" description="Disordered" evidence="4">
    <location>
        <begin position="336"/>
        <end position="355"/>
    </location>
</feature>
<feature type="compositionally biased region" description="Pro residues" evidence="4">
    <location>
        <begin position="341"/>
        <end position="352"/>
    </location>
</feature>
<dbReference type="CDD" id="cd02696">
    <property type="entry name" value="MurNAc-LAA"/>
    <property type="match status" value="1"/>
</dbReference>
<dbReference type="InterPro" id="IPR011990">
    <property type="entry name" value="TPR-like_helical_dom_sf"/>
</dbReference>
<evidence type="ECO:0000256" key="3">
    <source>
        <dbReference type="ARBA" id="ARBA00022801"/>
    </source>
</evidence>
<evidence type="ECO:0000313" key="6">
    <source>
        <dbReference type="EMBL" id="GLI33803.1"/>
    </source>
</evidence>
<gene>
    <name evidence="6" type="ORF">DAMNIGENAA_12360</name>
</gene>
<dbReference type="SUPFAM" id="SSF53187">
    <property type="entry name" value="Zn-dependent exopeptidases"/>
    <property type="match status" value="1"/>
</dbReference>
<dbReference type="InterPro" id="IPR050695">
    <property type="entry name" value="N-acetylmuramoyl_amidase_3"/>
</dbReference>
<dbReference type="Proteomes" id="UP001144372">
    <property type="component" value="Unassembled WGS sequence"/>
</dbReference>
<dbReference type="AlphaFoldDB" id="A0A9W6D3A9"/>
<dbReference type="PANTHER" id="PTHR30404:SF0">
    <property type="entry name" value="N-ACETYLMURAMOYL-L-ALANINE AMIDASE AMIC"/>
    <property type="match status" value="1"/>
</dbReference>
<dbReference type="Gene3D" id="2.60.40.3500">
    <property type="match status" value="1"/>
</dbReference>
<name>A0A9W6D3A9_9BACT</name>
<dbReference type="EMBL" id="BSDR01000001">
    <property type="protein sequence ID" value="GLI33803.1"/>
    <property type="molecule type" value="Genomic_DNA"/>
</dbReference>
<dbReference type="FunFam" id="3.40.630.40:FF:000005">
    <property type="entry name" value="N-acetylmuramoyl-L-alanine amidase (AmiA)"/>
    <property type="match status" value="1"/>
</dbReference>
<dbReference type="GO" id="GO:0008745">
    <property type="term" value="F:N-acetylmuramoyl-L-alanine amidase activity"/>
    <property type="evidence" value="ECO:0007669"/>
    <property type="project" value="UniProtKB-EC"/>
</dbReference>
<dbReference type="InterPro" id="IPR021731">
    <property type="entry name" value="AMIN_dom"/>
</dbReference>
<proteinExistence type="predicted"/>
<evidence type="ECO:0000256" key="2">
    <source>
        <dbReference type="ARBA" id="ARBA00011901"/>
    </source>
</evidence>
<protein>
    <recommendedName>
        <fullName evidence="2">N-acetylmuramoyl-L-alanine amidase</fullName>
        <ecNumber evidence="2">3.5.1.28</ecNumber>
    </recommendedName>
</protein>
<dbReference type="Gene3D" id="3.40.630.40">
    <property type="entry name" value="Zn-dependent exopeptidases"/>
    <property type="match status" value="1"/>
</dbReference>
<dbReference type="GO" id="GO:0009253">
    <property type="term" value="P:peptidoglycan catabolic process"/>
    <property type="evidence" value="ECO:0007669"/>
    <property type="project" value="InterPro"/>
</dbReference>
<dbReference type="Pfam" id="PF01520">
    <property type="entry name" value="Amidase_3"/>
    <property type="match status" value="1"/>
</dbReference>
<organism evidence="6 7">
    <name type="scientific">Desulforhabdus amnigena</name>
    <dbReference type="NCBI Taxonomy" id="40218"/>
    <lineage>
        <taxon>Bacteria</taxon>
        <taxon>Pseudomonadati</taxon>
        <taxon>Thermodesulfobacteriota</taxon>
        <taxon>Syntrophobacteria</taxon>
        <taxon>Syntrophobacterales</taxon>
        <taxon>Syntrophobacteraceae</taxon>
        <taxon>Desulforhabdus</taxon>
    </lineage>
</organism>
<dbReference type="PANTHER" id="PTHR30404">
    <property type="entry name" value="N-ACETYLMURAMOYL-L-ALANINE AMIDASE"/>
    <property type="match status" value="1"/>
</dbReference>
<evidence type="ECO:0000256" key="4">
    <source>
        <dbReference type="SAM" id="MobiDB-lite"/>
    </source>
</evidence>
<dbReference type="InterPro" id="IPR002508">
    <property type="entry name" value="MurNAc-LAA_cat"/>
</dbReference>
<accession>A0A9W6D3A9</accession>
<feature type="region of interest" description="Disordered" evidence="4">
    <location>
        <begin position="185"/>
        <end position="219"/>
    </location>
</feature>
<dbReference type="Gene3D" id="1.25.40.10">
    <property type="entry name" value="Tetratricopeptide repeat domain"/>
    <property type="match status" value="1"/>
</dbReference>
<evidence type="ECO:0000259" key="5">
    <source>
        <dbReference type="SMART" id="SM00646"/>
    </source>
</evidence>
<feature type="compositionally biased region" description="Basic and acidic residues" evidence="4">
    <location>
        <begin position="186"/>
        <end position="202"/>
    </location>
</feature>
<dbReference type="SMART" id="SM00646">
    <property type="entry name" value="Ami_3"/>
    <property type="match status" value="1"/>
</dbReference>
<keyword evidence="7" id="KW-1185">Reference proteome</keyword>
<reference evidence="6" key="1">
    <citation type="submission" date="2022-12" db="EMBL/GenBank/DDBJ databases">
        <title>Reference genome sequencing for broad-spectrum identification of bacterial and archaeal isolates by mass spectrometry.</title>
        <authorList>
            <person name="Sekiguchi Y."/>
            <person name="Tourlousse D.M."/>
        </authorList>
    </citation>
    <scope>NUCLEOTIDE SEQUENCE</scope>
    <source>
        <strain evidence="6">ASRB1</strain>
    </source>
</reference>
<dbReference type="EC" id="3.5.1.28" evidence="2"/>
<sequence>MIWFTMKKLQHFRDSFRVGIMFLILAGFIFPPLVLAETIDQNYQDVSNEYRAALAIPQKEQKSEALRQCIQHLQQFLEVDFGEKYADRTYYLIARCYHQLHDINHSPADLKSAIEKYRSVISRYPQSALADDAQYLTGILYESKDPAQAYIEFKKIELFYPQSDMRAKAAQKLNVLNQKLGCAGSESKKEAKDNNKASRAKENAVSAKPAGSVPSASPSCPKINRLTKIKHWSGPDYTRVALYIDNPVEFKETAIPPDPKKRESGKIYVDLENCIVNPKIKTKIPIMDSFLQDVRAQQNNSRQTRVVLNTEAIDSYRIFSMSDPFRVIVDVRGKVSENDRPAPPQVTPPTNPSVPSLAKQLALEVRRIVLDPGHGGKDKGATSPNGIHEKDITLAIAKSLKHVLEKNTDCEVILTRTRDVYLSLEERTAIANAKKADLFVSIHTNAHEDRNLYGTETYFLNLSKDAESARVAAFENATSTKKVSDLETILHDLMLNTKLNESAQLARQVQKHVVDKLKANYESIRDLGTKQAPFYVLLGAEMPSILIETAFITNEREENRLRDKRFQENLAIAISSGIQSYIQQIKGFAKAGDPS</sequence>
<comment type="caution">
    <text evidence="6">The sequence shown here is derived from an EMBL/GenBank/DDBJ whole genome shotgun (WGS) entry which is preliminary data.</text>
</comment>
<keyword evidence="3" id="KW-0378">Hydrolase</keyword>
<dbReference type="GO" id="GO:0030288">
    <property type="term" value="C:outer membrane-bounded periplasmic space"/>
    <property type="evidence" value="ECO:0007669"/>
    <property type="project" value="TreeGrafter"/>
</dbReference>
<evidence type="ECO:0000256" key="1">
    <source>
        <dbReference type="ARBA" id="ARBA00001561"/>
    </source>
</evidence>